<sequence length="106" mass="11776">MTWMTPERASVSKLPQHIRGEPSSKISASGPMNTMLETNCTEICHVYGPDTRQNCRRGSYLLPLVWRGSLERQVPDPVSPSSSEHGLKCRGPFLNVILLLQNGTII</sequence>
<evidence type="ECO:0000256" key="1">
    <source>
        <dbReference type="SAM" id="MobiDB-lite"/>
    </source>
</evidence>
<reference evidence="2 3" key="1">
    <citation type="journal article" date="2019" name="Sci. Rep.">
        <title>Orb-weaving spider Araneus ventricosus genome elucidates the spidroin gene catalogue.</title>
        <authorList>
            <person name="Kono N."/>
            <person name="Nakamura H."/>
            <person name="Ohtoshi R."/>
            <person name="Moran D.A.P."/>
            <person name="Shinohara A."/>
            <person name="Yoshida Y."/>
            <person name="Fujiwara M."/>
            <person name="Mori M."/>
            <person name="Tomita M."/>
            <person name="Arakawa K."/>
        </authorList>
    </citation>
    <scope>NUCLEOTIDE SEQUENCE [LARGE SCALE GENOMIC DNA]</scope>
</reference>
<proteinExistence type="predicted"/>
<dbReference type="Proteomes" id="UP000499080">
    <property type="component" value="Unassembled WGS sequence"/>
</dbReference>
<accession>A0A4Y2MAB0</accession>
<keyword evidence="3" id="KW-1185">Reference proteome</keyword>
<protein>
    <submittedName>
        <fullName evidence="2">Uncharacterized protein</fullName>
    </submittedName>
</protein>
<dbReference type="AlphaFoldDB" id="A0A4Y2MAB0"/>
<organism evidence="2 3">
    <name type="scientific">Araneus ventricosus</name>
    <name type="common">Orbweaver spider</name>
    <name type="synonym">Epeira ventricosa</name>
    <dbReference type="NCBI Taxonomy" id="182803"/>
    <lineage>
        <taxon>Eukaryota</taxon>
        <taxon>Metazoa</taxon>
        <taxon>Ecdysozoa</taxon>
        <taxon>Arthropoda</taxon>
        <taxon>Chelicerata</taxon>
        <taxon>Arachnida</taxon>
        <taxon>Araneae</taxon>
        <taxon>Araneomorphae</taxon>
        <taxon>Entelegynae</taxon>
        <taxon>Araneoidea</taxon>
        <taxon>Araneidae</taxon>
        <taxon>Araneus</taxon>
    </lineage>
</organism>
<evidence type="ECO:0000313" key="2">
    <source>
        <dbReference type="EMBL" id="GBN24048.1"/>
    </source>
</evidence>
<evidence type="ECO:0000313" key="3">
    <source>
        <dbReference type="Proteomes" id="UP000499080"/>
    </source>
</evidence>
<gene>
    <name evidence="2" type="ORF">AVEN_265367_1</name>
</gene>
<feature type="region of interest" description="Disordered" evidence="1">
    <location>
        <begin position="1"/>
        <end position="32"/>
    </location>
</feature>
<comment type="caution">
    <text evidence="2">The sequence shown here is derived from an EMBL/GenBank/DDBJ whole genome shotgun (WGS) entry which is preliminary data.</text>
</comment>
<dbReference type="EMBL" id="BGPR01007072">
    <property type="protein sequence ID" value="GBN24048.1"/>
    <property type="molecule type" value="Genomic_DNA"/>
</dbReference>
<name>A0A4Y2MAB0_ARAVE</name>